<dbReference type="Proteomes" id="UP000579647">
    <property type="component" value="Unassembled WGS sequence"/>
</dbReference>
<dbReference type="AlphaFoldDB" id="A0A840W3P4"/>
<sequence>MAAKRQVTLRAQWIGKTFKELRQRNGMTMQEVAEYLGRDQSSLSRFEAGIHPPRKDDVVALMDLFGVEEESQRQATLHMVGEVSKTGWWEKHAKDASGWFMDLLWVEDRAEVLKLFSNAVLPGLLQTPEYAEALMRADDPQAAKQQIKRGVDLRIKRQQILDREGFQLSLVLDEAALRRPVGGEEVMAAQIAHLAASAQRENLDIRVLPFSVGAHGGEAGAFRLIHMAEPFPVIAYIESPAGALFVEAAGAQELEGRYDRLHQGSLDAGASIDFLRKVEQELQ</sequence>
<dbReference type="CDD" id="cd00093">
    <property type="entry name" value="HTH_XRE"/>
    <property type="match status" value="1"/>
</dbReference>
<evidence type="ECO:0000259" key="1">
    <source>
        <dbReference type="PROSITE" id="PS50943"/>
    </source>
</evidence>
<dbReference type="Pfam" id="PF19054">
    <property type="entry name" value="DUF5753"/>
    <property type="match status" value="1"/>
</dbReference>
<organism evidence="2 3">
    <name type="scientific">Nocardiopsis metallicus</name>
    <dbReference type="NCBI Taxonomy" id="179819"/>
    <lineage>
        <taxon>Bacteria</taxon>
        <taxon>Bacillati</taxon>
        <taxon>Actinomycetota</taxon>
        <taxon>Actinomycetes</taxon>
        <taxon>Streptosporangiales</taxon>
        <taxon>Nocardiopsidaceae</taxon>
        <taxon>Nocardiopsis</taxon>
    </lineage>
</organism>
<reference evidence="2 3" key="1">
    <citation type="submission" date="2020-08" db="EMBL/GenBank/DDBJ databases">
        <title>Sequencing the genomes of 1000 actinobacteria strains.</title>
        <authorList>
            <person name="Klenk H.-P."/>
        </authorList>
    </citation>
    <scope>NUCLEOTIDE SEQUENCE [LARGE SCALE GENOMIC DNA]</scope>
    <source>
        <strain evidence="2 3">DSM 44598</strain>
    </source>
</reference>
<dbReference type="EMBL" id="JACHDO010000001">
    <property type="protein sequence ID" value="MBB5490692.1"/>
    <property type="molecule type" value="Genomic_DNA"/>
</dbReference>
<dbReference type="GO" id="GO:0003677">
    <property type="term" value="F:DNA binding"/>
    <property type="evidence" value="ECO:0007669"/>
    <property type="project" value="InterPro"/>
</dbReference>
<dbReference type="InterPro" id="IPR043917">
    <property type="entry name" value="DUF5753"/>
</dbReference>
<feature type="domain" description="HTH cro/C1-type" evidence="1">
    <location>
        <begin position="18"/>
        <end position="72"/>
    </location>
</feature>
<dbReference type="SMART" id="SM00530">
    <property type="entry name" value="HTH_XRE"/>
    <property type="match status" value="1"/>
</dbReference>
<evidence type="ECO:0000313" key="2">
    <source>
        <dbReference type="EMBL" id="MBB5490692.1"/>
    </source>
</evidence>
<accession>A0A840W3P4</accession>
<protein>
    <submittedName>
        <fullName evidence="2">Transcriptional regulator with XRE-family HTH domain</fullName>
    </submittedName>
</protein>
<dbReference type="SUPFAM" id="SSF47413">
    <property type="entry name" value="lambda repressor-like DNA-binding domains"/>
    <property type="match status" value="1"/>
</dbReference>
<dbReference type="PROSITE" id="PS50943">
    <property type="entry name" value="HTH_CROC1"/>
    <property type="match status" value="1"/>
</dbReference>
<proteinExistence type="predicted"/>
<gene>
    <name evidence="2" type="ORF">HNR07_001829</name>
</gene>
<name>A0A840W3P4_9ACTN</name>
<keyword evidence="3" id="KW-1185">Reference proteome</keyword>
<evidence type="ECO:0000313" key="3">
    <source>
        <dbReference type="Proteomes" id="UP000579647"/>
    </source>
</evidence>
<dbReference type="RefSeq" id="WP_184364268.1">
    <property type="nucleotide sequence ID" value="NZ_BAAAKM010000086.1"/>
</dbReference>
<dbReference type="InterPro" id="IPR001387">
    <property type="entry name" value="Cro/C1-type_HTH"/>
</dbReference>
<dbReference type="Pfam" id="PF13560">
    <property type="entry name" value="HTH_31"/>
    <property type="match status" value="1"/>
</dbReference>
<comment type="caution">
    <text evidence="2">The sequence shown here is derived from an EMBL/GenBank/DDBJ whole genome shotgun (WGS) entry which is preliminary data.</text>
</comment>
<dbReference type="InterPro" id="IPR010982">
    <property type="entry name" value="Lambda_DNA-bd_dom_sf"/>
</dbReference>
<dbReference type="Gene3D" id="1.10.260.40">
    <property type="entry name" value="lambda repressor-like DNA-binding domains"/>
    <property type="match status" value="1"/>
</dbReference>